<keyword evidence="2" id="KW-1185">Reference proteome</keyword>
<evidence type="ECO:0000313" key="1">
    <source>
        <dbReference type="EMBL" id="MEG3614647.1"/>
    </source>
</evidence>
<protein>
    <submittedName>
        <fullName evidence="1">Uncharacterized protein</fullName>
    </submittedName>
</protein>
<sequence length="237" mass="25692">MSIDASSEPVSPRSAAVTDLLAAPVTESVRARADRQVWARWLDGIDGAEAGLEVLPRELDRAQMCRLAEMLLGSDQVVGAFVVTMVWGHGDTGYGPFRTRQALTGQEKPQGFALSTGVVERLTESVAIARRNGPVEGFRYLANDSRGRIKHLGPAFFTKWLYAATARGVHDREGAAPVLDDRVLTWVNSHTDLALRPWRTDDYAAYIEALTAWGANAQPSRTAVGVEGAIFAATAKE</sequence>
<dbReference type="Pfam" id="PF21790">
    <property type="entry name" value="OGG"/>
    <property type="match status" value="1"/>
</dbReference>
<dbReference type="RefSeq" id="WP_332901410.1">
    <property type="nucleotide sequence ID" value="NZ_JBAGLP010000116.1"/>
</dbReference>
<dbReference type="Proteomes" id="UP001310387">
    <property type="component" value="Unassembled WGS sequence"/>
</dbReference>
<comment type="caution">
    <text evidence="1">The sequence shown here is derived from an EMBL/GenBank/DDBJ whole genome shotgun (WGS) entry which is preliminary data.</text>
</comment>
<proteinExistence type="predicted"/>
<name>A0ABU7Z5F5_9MICO</name>
<dbReference type="InterPro" id="IPR048868">
    <property type="entry name" value="OGG-like_put"/>
</dbReference>
<organism evidence="1 2">
    <name type="scientific">Isoptericola haloaureus</name>
    <dbReference type="NCBI Taxonomy" id="1542902"/>
    <lineage>
        <taxon>Bacteria</taxon>
        <taxon>Bacillati</taxon>
        <taxon>Actinomycetota</taxon>
        <taxon>Actinomycetes</taxon>
        <taxon>Micrococcales</taxon>
        <taxon>Promicromonosporaceae</taxon>
        <taxon>Isoptericola</taxon>
    </lineage>
</organism>
<gene>
    <name evidence="1" type="ORF">V5O49_05860</name>
</gene>
<reference evidence="1" key="2">
    <citation type="submission" date="2024-02" db="EMBL/GenBank/DDBJ databases">
        <authorList>
            <person name="Prathaban M."/>
            <person name="Mythili R."/>
            <person name="Sharmila Devi N."/>
            <person name="Sobanaa M."/>
            <person name="Prathiviraj R."/>
            <person name="Selvin J."/>
        </authorList>
    </citation>
    <scope>NUCLEOTIDE SEQUENCE</scope>
    <source>
        <strain evidence="1">MP1014</strain>
    </source>
</reference>
<accession>A0ABU7Z5F5</accession>
<dbReference type="EMBL" id="JBAGLP010000116">
    <property type="protein sequence ID" value="MEG3614647.1"/>
    <property type="molecule type" value="Genomic_DNA"/>
</dbReference>
<reference evidence="1" key="1">
    <citation type="journal article" date="2024" name="Antonie Van Leeuwenhoek">
        <title>Isoptericola haloaureus sp. nov., a dimorphic actinobacterium isolated from mangrove sediments of southeast India, implicating biosaline agricultural significance through nitrogen fixation and salt tolerance genes.</title>
        <authorList>
            <person name="Prathaban M."/>
            <person name="Prathiviraj R."/>
            <person name="Ravichandran M."/>
            <person name="Natarajan S.D."/>
            <person name="Sobanaa M."/>
            <person name="Hari Krishna Kumar S."/>
            <person name="Chandrasekar V."/>
            <person name="Selvin J."/>
        </authorList>
    </citation>
    <scope>NUCLEOTIDE SEQUENCE</scope>
    <source>
        <strain evidence="1">MP1014</strain>
    </source>
</reference>
<evidence type="ECO:0000313" key="2">
    <source>
        <dbReference type="Proteomes" id="UP001310387"/>
    </source>
</evidence>